<keyword evidence="1" id="KW-0812">Transmembrane</keyword>
<feature type="transmembrane region" description="Helical" evidence="1">
    <location>
        <begin position="208"/>
        <end position="227"/>
    </location>
</feature>
<feature type="transmembrane region" description="Helical" evidence="1">
    <location>
        <begin position="147"/>
        <end position="166"/>
    </location>
</feature>
<sequence>MTPDRPAWPSITVLREVTQPPAIRGRRTAEHWTGDLYMRRISPYLTRVLVRAGLTANAVTGLMIVTGAASGFALLVPGLAGAVLAVLLTQLQMLWDASDGEVARWRGTSSPLGVFLDKVGHYLAESLIPMGLGVRAAGGLDGLSTGYGWTTLGALLAVVIVLNKALNDMVHVARAAAGLPRVSDDEATTAPRASGLARLRRLARFMPFHRLYHSIELSLLVLVAAVVDAVTGDLTGTRVLLAVLVPASLLAVAGHFLAIVTSSRLRGAPAA</sequence>
<keyword evidence="1" id="KW-1133">Transmembrane helix</keyword>
<feature type="transmembrane region" description="Helical" evidence="1">
    <location>
        <begin position="72"/>
        <end position="95"/>
    </location>
</feature>
<keyword evidence="3" id="KW-1185">Reference proteome</keyword>
<gene>
    <name evidence="2" type="ORF">SAMN06893096_101349</name>
</gene>
<dbReference type="InterPro" id="IPR043130">
    <property type="entry name" value="CDP-OH_PTrfase_TM_dom"/>
</dbReference>
<dbReference type="Proteomes" id="UP000198373">
    <property type="component" value="Unassembled WGS sequence"/>
</dbReference>
<evidence type="ECO:0000313" key="2">
    <source>
        <dbReference type="EMBL" id="SNS01239.1"/>
    </source>
</evidence>
<dbReference type="RefSeq" id="WP_089303867.1">
    <property type="nucleotide sequence ID" value="NZ_FZOO01000001.1"/>
</dbReference>
<evidence type="ECO:0000313" key="3">
    <source>
        <dbReference type="Proteomes" id="UP000198373"/>
    </source>
</evidence>
<dbReference type="GO" id="GO:0016780">
    <property type="term" value="F:phosphotransferase activity, for other substituted phosphate groups"/>
    <property type="evidence" value="ECO:0007669"/>
    <property type="project" value="InterPro"/>
</dbReference>
<evidence type="ECO:0000256" key="1">
    <source>
        <dbReference type="SAM" id="Phobius"/>
    </source>
</evidence>
<dbReference type="OrthoDB" id="7857679at2"/>
<name>A0A239B0G7_9ACTN</name>
<reference evidence="3" key="1">
    <citation type="submission" date="2017-06" db="EMBL/GenBank/DDBJ databases">
        <authorList>
            <person name="Varghese N."/>
            <person name="Submissions S."/>
        </authorList>
    </citation>
    <scope>NUCLEOTIDE SEQUENCE [LARGE SCALE GENOMIC DNA]</scope>
    <source>
        <strain evidence="3">DSM 46839</strain>
    </source>
</reference>
<dbReference type="InterPro" id="IPR000462">
    <property type="entry name" value="CDP-OH_P_trans"/>
</dbReference>
<keyword evidence="1" id="KW-0472">Membrane</keyword>
<organism evidence="2 3">
    <name type="scientific">Geodermatophilus pulveris</name>
    <dbReference type="NCBI Taxonomy" id="1564159"/>
    <lineage>
        <taxon>Bacteria</taxon>
        <taxon>Bacillati</taxon>
        <taxon>Actinomycetota</taxon>
        <taxon>Actinomycetes</taxon>
        <taxon>Geodermatophilales</taxon>
        <taxon>Geodermatophilaceae</taxon>
        <taxon>Geodermatophilus</taxon>
    </lineage>
</organism>
<protein>
    <submittedName>
        <fullName evidence="2">CDP-alcohol phosphatidyltransferase</fullName>
    </submittedName>
</protein>
<feature type="transmembrane region" description="Helical" evidence="1">
    <location>
        <begin position="44"/>
        <end position="65"/>
    </location>
</feature>
<dbReference type="GO" id="GO:0008654">
    <property type="term" value="P:phospholipid biosynthetic process"/>
    <property type="evidence" value="ECO:0007669"/>
    <property type="project" value="InterPro"/>
</dbReference>
<dbReference type="AlphaFoldDB" id="A0A239B0G7"/>
<dbReference type="GO" id="GO:0016020">
    <property type="term" value="C:membrane"/>
    <property type="evidence" value="ECO:0007669"/>
    <property type="project" value="InterPro"/>
</dbReference>
<proteinExistence type="predicted"/>
<dbReference type="Pfam" id="PF01066">
    <property type="entry name" value="CDP-OH_P_transf"/>
    <property type="match status" value="1"/>
</dbReference>
<accession>A0A239B0G7</accession>
<feature type="transmembrane region" description="Helical" evidence="1">
    <location>
        <begin position="239"/>
        <end position="260"/>
    </location>
</feature>
<dbReference type="Gene3D" id="1.20.120.1760">
    <property type="match status" value="1"/>
</dbReference>
<keyword evidence="2" id="KW-0808">Transferase</keyword>
<dbReference type="EMBL" id="FZOO01000001">
    <property type="protein sequence ID" value="SNS01239.1"/>
    <property type="molecule type" value="Genomic_DNA"/>
</dbReference>